<protein>
    <recommendedName>
        <fullName evidence="3">Transposase</fullName>
    </recommendedName>
</protein>
<dbReference type="AlphaFoldDB" id="A0A2X0SIC7"/>
<evidence type="ECO:0000256" key="1">
    <source>
        <dbReference type="SAM" id="MobiDB-lite"/>
    </source>
</evidence>
<accession>A0A2X0SIC7</accession>
<proteinExistence type="predicted"/>
<sequence>MQLDEKWLTSCYNQRNHPKTVSQQTTVRNICDARLTGNWVGKKACIREDAGKMPGPTVLTGSGQQSGFDAEPWSFGNQSNDIGE</sequence>
<gene>
    <name evidence="2" type="ORF">NITFAB_0254</name>
</gene>
<dbReference type="EMBL" id="LS423452">
    <property type="protein sequence ID" value="SPS04665.1"/>
    <property type="molecule type" value="Genomic_DNA"/>
</dbReference>
<feature type="compositionally biased region" description="Polar residues" evidence="1">
    <location>
        <begin position="75"/>
        <end position="84"/>
    </location>
</feature>
<name>A0A2X0SIC7_9PROT</name>
<evidence type="ECO:0000313" key="2">
    <source>
        <dbReference type="EMBL" id="SPS04665.1"/>
    </source>
</evidence>
<reference evidence="2" key="1">
    <citation type="submission" date="2018-05" db="EMBL/GenBank/DDBJ databases">
        <authorList>
            <person name="Lanie J.A."/>
            <person name="Ng W.-L."/>
            <person name="Kazmierczak K.M."/>
            <person name="Andrzejewski T.M."/>
            <person name="Davidsen T.M."/>
            <person name="Wayne K.J."/>
            <person name="Tettelin H."/>
            <person name="Glass J.I."/>
            <person name="Rusch D."/>
            <person name="Podicherti R."/>
            <person name="Tsui H.-C.T."/>
            <person name="Winkler M.E."/>
        </authorList>
    </citation>
    <scope>NUCLEOTIDE SEQUENCE</scope>
    <source>
        <strain evidence="2">KNB</strain>
    </source>
</reference>
<evidence type="ECO:0008006" key="3">
    <source>
        <dbReference type="Google" id="ProtNLM"/>
    </source>
</evidence>
<feature type="region of interest" description="Disordered" evidence="1">
    <location>
        <begin position="50"/>
        <end position="84"/>
    </location>
</feature>
<organism evidence="2">
    <name type="scientific">Candidatus Nitrotoga fabula</name>
    <dbReference type="NCBI Taxonomy" id="2182327"/>
    <lineage>
        <taxon>Bacteria</taxon>
        <taxon>Pseudomonadati</taxon>
        <taxon>Pseudomonadota</taxon>
        <taxon>Betaproteobacteria</taxon>
        <taxon>Nitrosomonadales</taxon>
        <taxon>Gallionellaceae</taxon>
        <taxon>Candidatus Nitrotoga</taxon>
    </lineage>
</organism>